<organism evidence="7 8">
    <name type="scientific">Phialemonium atrogriseum</name>
    <dbReference type="NCBI Taxonomy" id="1093897"/>
    <lineage>
        <taxon>Eukaryota</taxon>
        <taxon>Fungi</taxon>
        <taxon>Dikarya</taxon>
        <taxon>Ascomycota</taxon>
        <taxon>Pezizomycotina</taxon>
        <taxon>Sordariomycetes</taxon>
        <taxon>Sordariomycetidae</taxon>
        <taxon>Cephalothecales</taxon>
        <taxon>Cephalothecaceae</taxon>
        <taxon>Phialemonium</taxon>
    </lineage>
</organism>
<evidence type="ECO:0000313" key="7">
    <source>
        <dbReference type="EMBL" id="KAK1761837.1"/>
    </source>
</evidence>
<dbReference type="Pfam" id="PF06140">
    <property type="entry name" value="Ifi-6-16"/>
    <property type="match status" value="1"/>
</dbReference>
<evidence type="ECO:0000256" key="2">
    <source>
        <dbReference type="ARBA" id="ARBA00007262"/>
    </source>
</evidence>
<keyword evidence="4 6" id="KW-1133">Transmembrane helix</keyword>
<proteinExistence type="inferred from homology"/>
<dbReference type="Proteomes" id="UP001244011">
    <property type="component" value="Unassembled WGS sequence"/>
</dbReference>
<dbReference type="EMBL" id="MU839049">
    <property type="protein sequence ID" value="KAK1761837.1"/>
    <property type="molecule type" value="Genomic_DNA"/>
</dbReference>
<protein>
    <submittedName>
        <fullName evidence="7">Uncharacterized protein</fullName>
    </submittedName>
</protein>
<dbReference type="GeneID" id="85312570"/>
<keyword evidence="8" id="KW-1185">Reference proteome</keyword>
<dbReference type="Gene3D" id="6.10.110.10">
    <property type="match status" value="1"/>
</dbReference>
<dbReference type="GO" id="GO:0016020">
    <property type="term" value="C:membrane"/>
    <property type="evidence" value="ECO:0007669"/>
    <property type="project" value="UniProtKB-SubCell"/>
</dbReference>
<evidence type="ECO:0000313" key="8">
    <source>
        <dbReference type="Proteomes" id="UP001244011"/>
    </source>
</evidence>
<evidence type="ECO:0000256" key="5">
    <source>
        <dbReference type="ARBA" id="ARBA00023136"/>
    </source>
</evidence>
<feature type="transmembrane region" description="Helical" evidence="6">
    <location>
        <begin position="135"/>
        <end position="157"/>
    </location>
</feature>
<dbReference type="InterPro" id="IPR009311">
    <property type="entry name" value="IFI6/IFI27-like"/>
</dbReference>
<comment type="subcellular location">
    <subcellularLocation>
        <location evidence="1">Membrane</location>
        <topology evidence="1">Multi-pass membrane protein</topology>
    </subcellularLocation>
</comment>
<evidence type="ECO:0000256" key="1">
    <source>
        <dbReference type="ARBA" id="ARBA00004141"/>
    </source>
</evidence>
<evidence type="ECO:0000256" key="4">
    <source>
        <dbReference type="ARBA" id="ARBA00022989"/>
    </source>
</evidence>
<gene>
    <name evidence="7" type="ORF">QBC33DRAFT_553275</name>
</gene>
<comment type="similarity">
    <text evidence="2">Belongs to the IFI6/IFI27 family.</text>
</comment>
<dbReference type="AlphaFoldDB" id="A0AAJ0BPS1"/>
<comment type="caution">
    <text evidence="7">The sequence shown here is derived from an EMBL/GenBank/DDBJ whole genome shotgun (WGS) entry which is preliminary data.</text>
</comment>
<dbReference type="RefSeq" id="XP_060278050.1">
    <property type="nucleotide sequence ID" value="XM_060429383.1"/>
</dbReference>
<sequence>MSFLPGRDAALAGLTAAKNVASKANIPAALAAATERSKEIASESVPHAAAQAFQACKANPGTAVAYGAAGVGLLLVAAPAIVAAPALGVMGFGANGIVLGSAAAGIQSGIGSVVAPSLFATLQSAGVGGYGAATVYGAIQVAGSAIASSVGVVLAWANAKP</sequence>
<reference evidence="7" key="1">
    <citation type="submission" date="2023-06" db="EMBL/GenBank/DDBJ databases">
        <title>Genome-scale phylogeny and comparative genomics of the fungal order Sordariales.</title>
        <authorList>
            <consortium name="Lawrence Berkeley National Laboratory"/>
            <person name="Hensen N."/>
            <person name="Bonometti L."/>
            <person name="Westerberg I."/>
            <person name="Brannstrom I.O."/>
            <person name="Guillou S."/>
            <person name="Cros-Aarteil S."/>
            <person name="Calhoun S."/>
            <person name="Haridas S."/>
            <person name="Kuo A."/>
            <person name="Mondo S."/>
            <person name="Pangilinan J."/>
            <person name="Riley R."/>
            <person name="Labutti K."/>
            <person name="Andreopoulos B."/>
            <person name="Lipzen A."/>
            <person name="Chen C."/>
            <person name="Yanf M."/>
            <person name="Daum C."/>
            <person name="Ng V."/>
            <person name="Clum A."/>
            <person name="Steindorff A."/>
            <person name="Ohm R."/>
            <person name="Martin F."/>
            <person name="Silar P."/>
            <person name="Natvig D."/>
            <person name="Lalanne C."/>
            <person name="Gautier V."/>
            <person name="Ament-Velasquez S.L."/>
            <person name="Kruys A."/>
            <person name="Hutchinson M.I."/>
            <person name="Powell A.J."/>
            <person name="Barry K."/>
            <person name="Miller A.N."/>
            <person name="Grigoriev I.V."/>
            <person name="Debuchy R."/>
            <person name="Gladieux P."/>
            <person name="Thoren M.H."/>
            <person name="Johannesson H."/>
        </authorList>
    </citation>
    <scope>NUCLEOTIDE SEQUENCE</scope>
    <source>
        <strain evidence="7">8032-3</strain>
    </source>
</reference>
<accession>A0AAJ0BPS1</accession>
<evidence type="ECO:0000256" key="3">
    <source>
        <dbReference type="ARBA" id="ARBA00022692"/>
    </source>
</evidence>
<keyword evidence="3 6" id="KW-0812">Transmembrane</keyword>
<feature type="transmembrane region" description="Helical" evidence="6">
    <location>
        <begin position="63"/>
        <end position="84"/>
    </location>
</feature>
<dbReference type="InterPro" id="IPR038213">
    <property type="entry name" value="IFI6/IFI27-like_sf"/>
</dbReference>
<keyword evidence="5 6" id="KW-0472">Membrane</keyword>
<evidence type="ECO:0000256" key="6">
    <source>
        <dbReference type="SAM" id="Phobius"/>
    </source>
</evidence>
<feature type="transmembrane region" description="Helical" evidence="6">
    <location>
        <begin position="96"/>
        <end position="115"/>
    </location>
</feature>
<name>A0AAJ0BPS1_9PEZI</name>